<dbReference type="InterPro" id="IPR031167">
    <property type="entry name" value="G_OBG"/>
</dbReference>
<dbReference type="PIRSF" id="PIRSF002401">
    <property type="entry name" value="GTP_bd_Obg/CgtA"/>
    <property type="match status" value="1"/>
</dbReference>
<dbReference type="Gene3D" id="2.70.210.12">
    <property type="entry name" value="GTP1/OBG domain"/>
    <property type="match status" value="1"/>
</dbReference>
<comment type="similarity">
    <text evidence="1">Belongs to the TRAFAC class OBG-HflX-like GTPase superfamily. OBG GTPase family.</text>
</comment>
<dbReference type="PROSITE" id="PS51710">
    <property type="entry name" value="G_OBG"/>
    <property type="match status" value="1"/>
</dbReference>
<dbReference type="Pfam" id="PF01926">
    <property type="entry name" value="MMR_HSR1"/>
    <property type="match status" value="1"/>
</dbReference>
<evidence type="ECO:0000259" key="5">
    <source>
        <dbReference type="PROSITE" id="PS51710"/>
    </source>
</evidence>
<protein>
    <submittedName>
        <fullName evidence="7">Uncharacterized protein</fullName>
    </submittedName>
</protein>
<dbReference type="SUPFAM" id="SSF82051">
    <property type="entry name" value="Obg GTP-binding protein N-terminal domain"/>
    <property type="match status" value="1"/>
</dbReference>
<feature type="region of interest" description="Disordered" evidence="4">
    <location>
        <begin position="85"/>
        <end position="105"/>
    </location>
</feature>
<evidence type="ECO:0000256" key="2">
    <source>
        <dbReference type="ARBA" id="ARBA00022741"/>
    </source>
</evidence>
<dbReference type="InterPro" id="IPR027417">
    <property type="entry name" value="P-loop_NTPase"/>
</dbReference>
<keyword evidence="2" id="KW-0547">Nucleotide-binding</keyword>
<dbReference type="EMBL" id="SPOI01000025">
    <property type="protein sequence ID" value="TIB39840.1"/>
    <property type="molecule type" value="Genomic_DNA"/>
</dbReference>
<evidence type="ECO:0000313" key="8">
    <source>
        <dbReference type="Proteomes" id="UP000310689"/>
    </source>
</evidence>
<sequence>MTLRKTLNEAAIRLRVDGKRRHKRFQDFHVVDVKAGAGGNGAVAFTKTPTGLGPPTGGSGGSGGSVTFSPNAKLNSLHTIPSKIRAANGASGSGDGRLGKRGADTVIDIPPGTVIRELWRCAPPPREDRNCSQDEDTLTQLRRDRAWLHYPGMEEANSTHPLFLDADKELRRSENLQLKRYNPLHEQEHALEVDISDDKSPHLIVSGGLGGVGNPAFVTHQHRSPKFARKGQPGGHVKLSLEMKLLAHVGLVGLPNAGKSSILAAITSSKTKVANYAFTTLKPEIGVVGADGEGEGEGAKDALTPSHRFTILDNPGLIADAALNKGLGHTFLRSVERALVLVFVVDLSSLHPLTHLHTLIHELNEYKSGLARAGTVIVANKADLLGGDEQQNAQAKHRLSQFTDGVQCLIEGGTLDPSTTIIPISAKHEVNLDKLKRTLGERVRRRQVEEVS</sequence>
<evidence type="ECO:0000256" key="4">
    <source>
        <dbReference type="SAM" id="MobiDB-lite"/>
    </source>
</evidence>
<dbReference type="CDD" id="cd01898">
    <property type="entry name" value="Obg"/>
    <property type="match status" value="1"/>
</dbReference>
<dbReference type="PANTHER" id="PTHR11702">
    <property type="entry name" value="DEVELOPMENTALLY REGULATED GTP-BINDING PROTEIN-RELATED"/>
    <property type="match status" value="1"/>
</dbReference>
<dbReference type="GO" id="GO:0042254">
    <property type="term" value="P:ribosome biogenesis"/>
    <property type="evidence" value="ECO:0007669"/>
    <property type="project" value="UniProtKB-UniRule"/>
</dbReference>
<evidence type="ECO:0000256" key="3">
    <source>
        <dbReference type="ARBA" id="ARBA00023134"/>
    </source>
</evidence>
<keyword evidence="3" id="KW-0342">GTP-binding</keyword>
<gene>
    <name evidence="7" type="ORF">E3P86_00950</name>
</gene>
<dbReference type="InterPro" id="IPR036726">
    <property type="entry name" value="GTP1_OBG_dom_sf"/>
</dbReference>
<dbReference type="Proteomes" id="UP000310689">
    <property type="component" value="Unassembled WGS sequence"/>
</dbReference>
<dbReference type="GO" id="GO:0005525">
    <property type="term" value="F:GTP binding"/>
    <property type="evidence" value="ECO:0007669"/>
    <property type="project" value="UniProtKB-KW"/>
</dbReference>
<feature type="domain" description="OBG-type G" evidence="5">
    <location>
        <begin position="247"/>
        <end position="444"/>
    </location>
</feature>
<dbReference type="SUPFAM" id="SSF52540">
    <property type="entry name" value="P-loop containing nucleoside triphosphate hydrolases"/>
    <property type="match status" value="1"/>
</dbReference>
<feature type="domain" description="Obg" evidence="6">
    <location>
        <begin position="23"/>
        <end position="246"/>
    </location>
</feature>
<proteinExistence type="inferred from homology"/>
<dbReference type="PANTHER" id="PTHR11702:SF31">
    <property type="entry name" value="MITOCHONDRIAL RIBOSOME-ASSOCIATED GTPASE 2"/>
    <property type="match status" value="1"/>
</dbReference>
<accession>A0A4T0JA66</accession>
<dbReference type="Gene3D" id="3.40.50.300">
    <property type="entry name" value="P-loop containing nucleotide triphosphate hydrolases"/>
    <property type="match status" value="1"/>
</dbReference>
<evidence type="ECO:0000313" key="7">
    <source>
        <dbReference type="EMBL" id="TIB39840.1"/>
    </source>
</evidence>
<dbReference type="GO" id="GO:0000287">
    <property type="term" value="F:magnesium ion binding"/>
    <property type="evidence" value="ECO:0007669"/>
    <property type="project" value="InterPro"/>
</dbReference>
<reference evidence="7 8" key="1">
    <citation type="submission" date="2019-03" db="EMBL/GenBank/DDBJ databases">
        <title>Sequencing 23 genomes of Wallemia ichthyophaga.</title>
        <authorList>
            <person name="Gostincar C."/>
        </authorList>
    </citation>
    <scope>NUCLEOTIDE SEQUENCE [LARGE SCALE GENOMIC DNA]</scope>
    <source>
        <strain evidence="7 8">EXF-6200</strain>
    </source>
</reference>
<dbReference type="InterPro" id="IPR045086">
    <property type="entry name" value="OBG_GTPase"/>
</dbReference>
<dbReference type="Pfam" id="PF01018">
    <property type="entry name" value="GTP1_OBG"/>
    <property type="match status" value="2"/>
</dbReference>
<dbReference type="PROSITE" id="PS51883">
    <property type="entry name" value="OBG"/>
    <property type="match status" value="1"/>
</dbReference>
<name>A0A4T0JA66_WALIC</name>
<dbReference type="InterPro" id="IPR014100">
    <property type="entry name" value="GTP-bd_Obg/CgtA"/>
</dbReference>
<comment type="caution">
    <text evidence="7">The sequence shown here is derived from an EMBL/GenBank/DDBJ whole genome shotgun (WGS) entry which is preliminary data.</text>
</comment>
<evidence type="ECO:0000259" key="6">
    <source>
        <dbReference type="PROSITE" id="PS51883"/>
    </source>
</evidence>
<dbReference type="InterPro" id="IPR006073">
    <property type="entry name" value="GTP-bd"/>
</dbReference>
<dbReference type="GO" id="GO:0005739">
    <property type="term" value="C:mitochondrion"/>
    <property type="evidence" value="ECO:0007669"/>
    <property type="project" value="TreeGrafter"/>
</dbReference>
<dbReference type="AlphaFoldDB" id="A0A4T0JA66"/>
<dbReference type="GO" id="GO:0003924">
    <property type="term" value="F:GTPase activity"/>
    <property type="evidence" value="ECO:0007669"/>
    <property type="project" value="InterPro"/>
</dbReference>
<organism evidence="7 8">
    <name type="scientific">Wallemia ichthyophaga</name>
    <dbReference type="NCBI Taxonomy" id="245174"/>
    <lineage>
        <taxon>Eukaryota</taxon>
        <taxon>Fungi</taxon>
        <taxon>Dikarya</taxon>
        <taxon>Basidiomycota</taxon>
        <taxon>Wallemiomycotina</taxon>
        <taxon>Wallemiomycetes</taxon>
        <taxon>Wallemiales</taxon>
        <taxon>Wallemiaceae</taxon>
        <taxon>Wallemia</taxon>
    </lineage>
</organism>
<evidence type="ECO:0000256" key="1">
    <source>
        <dbReference type="ARBA" id="ARBA00007699"/>
    </source>
</evidence>
<dbReference type="InterPro" id="IPR006169">
    <property type="entry name" value="GTP1_OBG_dom"/>
</dbReference>
<dbReference type="PRINTS" id="PR00326">
    <property type="entry name" value="GTP1OBG"/>
</dbReference>